<dbReference type="PROSITE" id="PS50055">
    <property type="entry name" value="TYR_PHOSPHATASE_PTP"/>
    <property type="match status" value="1"/>
</dbReference>
<dbReference type="Pfam" id="PF00102">
    <property type="entry name" value="Y_phosphatase"/>
    <property type="match status" value="1"/>
</dbReference>
<evidence type="ECO:0000313" key="8">
    <source>
        <dbReference type="EMBL" id="EGD80727.1"/>
    </source>
</evidence>
<organism evidence="9">
    <name type="scientific">Salpingoeca rosetta (strain ATCC 50818 / BSB-021)</name>
    <dbReference type="NCBI Taxonomy" id="946362"/>
    <lineage>
        <taxon>Eukaryota</taxon>
        <taxon>Choanoflagellata</taxon>
        <taxon>Craspedida</taxon>
        <taxon>Salpingoecidae</taxon>
        <taxon>Salpingoeca</taxon>
    </lineage>
</organism>
<feature type="domain" description="Tyrosine specific protein phosphatases" evidence="7">
    <location>
        <begin position="260"/>
        <end position="334"/>
    </location>
</feature>
<dbReference type="RefSeq" id="XP_004997288.1">
    <property type="nucleotide sequence ID" value="XM_004997231.1"/>
</dbReference>
<dbReference type="CDD" id="cd00047">
    <property type="entry name" value="PTPc"/>
    <property type="match status" value="1"/>
</dbReference>
<dbReference type="SUPFAM" id="SSF52799">
    <property type="entry name" value="(Phosphotyrosine protein) phosphatases II"/>
    <property type="match status" value="1"/>
</dbReference>
<evidence type="ECO:0000313" key="9">
    <source>
        <dbReference type="Proteomes" id="UP000007799"/>
    </source>
</evidence>
<evidence type="ECO:0000256" key="1">
    <source>
        <dbReference type="ARBA" id="ARBA00009580"/>
    </source>
</evidence>
<dbReference type="InterPro" id="IPR000242">
    <property type="entry name" value="PTP_cat"/>
</dbReference>
<dbReference type="InterPro" id="IPR029021">
    <property type="entry name" value="Prot-tyrosine_phosphatase-like"/>
</dbReference>
<keyword evidence="9" id="KW-1185">Reference proteome</keyword>
<dbReference type="SMART" id="SM00404">
    <property type="entry name" value="PTPc_motif"/>
    <property type="match status" value="1"/>
</dbReference>
<dbReference type="PRINTS" id="PR00700">
    <property type="entry name" value="PRTYPHPHTASE"/>
</dbReference>
<dbReference type="Proteomes" id="UP000007799">
    <property type="component" value="Unassembled WGS sequence"/>
</dbReference>
<protein>
    <recommendedName>
        <fullName evidence="2">protein-tyrosine-phosphatase</fullName>
        <ecNumber evidence="2">3.1.3.48</ecNumber>
    </recommendedName>
</protein>
<evidence type="ECO:0000256" key="4">
    <source>
        <dbReference type="ARBA" id="ARBA00022912"/>
    </source>
</evidence>
<dbReference type="GO" id="GO:0004725">
    <property type="term" value="F:protein tyrosine phosphatase activity"/>
    <property type="evidence" value="ECO:0007669"/>
    <property type="project" value="UniProtKB-EC"/>
</dbReference>
<comment type="similarity">
    <text evidence="1">Belongs to the protein-tyrosine phosphatase family.</text>
</comment>
<accession>F2TZZ9</accession>
<feature type="region of interest" description="Disordered" evidence="5">
    <location>
        <begin position="692"/>
        <end position="712"/>
    </location>
</feature>
<evidence type="ECO:0000256" key="5">
    <source>
        <dbReference type="SAM" id="MobiDB-lite"/>
    </source>
</evidence>
<keyword evidence="4" id="KW-0904">Protein phosphatase</keyword>
<dbReference type="GeneID" id="16077885"/>
<dbReference type="STRING" id="946362.F2TZZ9"/>
<dbReference type="PANTHER" id="PTHR19134">
    <property type="entry name" value="RECEPTOR-TYPE TYROSINE-PROTEIN PHOSPHATASE"/>
    <property type="match status" value="1"/>
</dbReference>
<dbReference type="KEGG" id="sre:PTSG_01317"/>
<dbReference type="PROSITE" id="PS50056">
    <property type="entry name" value="TYR_PHOSPHATASE_2"/>
    <property type="match status" value="1"/>
</dbReference>
<dbReference type="InterPro" id="IPR003595">
    <property type="entry name" value="Tyr_Pase_cat"/>
</dbReference>
<dbReference type="AlphaFoldDB" id="F2TZZ9"/>
<gene>
    <name evidence="8" type="ORF">PTSG_01317</name>
</gene>
<feature type="compositionally biased region" description="Basic residues" evidence="5">
    <location>
        <begin position="697"/>
        <end position="712"/>
    </location>
</feature>
<dbReference type="OrthoDB" id="165498at2759"/>
<dbReference type="SMART" id="SM00194">
    <property type="entry name" value="PTPc"/>
    <property type="match status" value="1"/>
</dbReference>
<feature type="region of interest" description="Disordered" evidence="5">
    <location>
        <begin position="587"/>
        <end position="661"/>
    </location>
</feature>
<evidence type="ECO:0000259" key="6">
    <source>
        <dbReference type="PROSITE" id="PS50055"/>
    </source>
</evidence>
<dbReference type="EMBL" id="GL832958">
    <property type="protein sequence ID" value="EGD80727.1"/>
    <property type="molecule type" value="Genomic_DNA"/>
</dbReference>
<dbReference type="InterPro" id="IPR000387">
    <property type="entry name" value="Tyr_Pase_dom"/>
</dbReference>
<reference evidence="8" key="1">
    <citation type="submission" date="2009-08" db="EMBL/GenBank/DDBJ databases">
        <title>Annotation of Salpingoeca rosetta.</title>
        <authorList>
            <consortium name="The Broad Institute Genome Sequencing Platform"/>
            <person name="Russ C."/>
            <person name="Cuomo C."/>
            <person name="Burger G."/>
            <person name="Gray M.W."/>
            <person name="Holland P.W.H."/>
            <person name="King N."/>
            <person name="Lang F.B.F."/>
            <person name="Roger A.J."/>
            <person name="Ruiz-Trillo I."/>
            <person name="Young S.K."/>
            <person name="Zeng Q."/>
            <person name="Gargeya S."/>
            <person name="Alvarado L."/>
            <person name="Berlin A."/>
            <person name="Chapman S.B."/>
            <person name="Chen Z."/>
            <person name="Freedman E."/>
            <person name="Gellesch M."/>
            <person name="Goldberg J."/>
            <person name="Griggs A."/>
            <person name="Gujja S."/>
            <person name="Heilman E."/>
            <person name="Heiman D."/>
            <person name="Howarth C."/>
            <person name="Mehta T."/>
            <person name="Neiman D."/>
            <person name="Pearson M."/>
            <person name="Roberts A."/>
            <person name="Saif S."/>
            <person name="Shea T."/>
            <person name="Shenoy N."/>
            <person name="Sisk P."/>
            <person name="Stolte C."/>
            <person name="Sykes S."/>
            <person name="White J."/>
            <person name="Yandava C."/>
            <person name="Haas B."/>
            <person name="Nusbaum C."/>
            <person name="Birren B."/>
        </authorList>
    </citation>
    <scope>NUCLEOTIDE SEQUENCE [LARGE SCALE GENOMIC DNA]</scope>
    <source>
        <strain evidence="8">ATCC 50818</strain>
    </source>
</reference>
<dbReference type="PANTHER" id="PTHR19134:SF562">
    <property type="entry name" value="PROTEIN-TYROSINE-PHOSPHATASE"/>
    <property type="match status" value="1"/>
</dbReference>
<dbReference type="eggNOG" id="KOG4228">
    <property type="taxonomic scope" value="Eukaryota"/>
</dbReference>
<evidence type="ECO:0000259" key="7">
    <source>
        <dbReference type="PROSITE" id="PS50056"/>
    </source>
</evidence>
<dbReference type="InterPro" id="IPR050348">
    <property type="entry name" value="Protein-Tyr_Phosphatase"/>
</dbReference>
<keyword evidence="3" id="KW-0378">Hydrolase</keyword>
<name>F2TZZ9_SALR5</name>
<proteinExistence type="inferred from homology"/>
<feature type="domain" description="Tyrosine-protein phosphatase" evidence="6">
    <location>
        <begin position="83"/>
        <end position="343"/>
    </location>
</feature>
<dbReference type="EC" id="3.1.3.48" evidence="2"/>
<dbReference type="InParanoid" id="F2TZZ9"/>
<dbReference type="Gene3D" id="3.90.190.10">
    <property type="entry name" value="Protein tyrosine phosphatase superfamily"/>
    <property type="match status" value="1"/>
</dbReference>
<sequence>MGQDQSMPSSTSAVTAQEFVEAMTGQKLADEMGFADFDPMDLIPGVTEFTPDQVSKLDTFLTDELKSLRGVLRELSKNRNSGFLTQFQNIKAGLTNPADASRARGNEPLNRYANIVAYDHSRVTVSGNQYNLNNDYVNANWIPGKSGPRHYIASQGPVPDAFPSFWQMVWENQVSVIVMVTNEVENGKLKCHRYWPEPMQGTSAAIQCGGFEVTFVGQDVLPTFVLRTFSVKQASNGETREVVQFAYTGWPDHGVPATTKEMINFRRRVKEEHLKRKGPLLTHCSAGVGRTGTFIGLDRYLDACLSCQKQTILGIVEDMRHHRNFMVQSPIQFVFLYLACLDGLERMQKITTKAKRYLTLTADERRQEELAEVTAALEQGEKALNTWKLREKRQVPAAGEIFKNSDDPSGKTGYFDPEAPTLKRRMEALNQSRVTWNKELSDAQARWQKERGENGEVYNIEETMAPMQSRLAALAEAQAAFQQRATGDAQLVELKDNIASVQNRLESLCVFVYGESWKKRGHGFRGKGSDAPVRSHTTEMLGTLQNRLEMLARDTTSWLDREFHAYQPYTGPDTFQQEVQEQRALQEKVMKQRMQEQQEREQRAQQAQQDKERMAAEAKAREEAERKEREQREQVKEMFAKVPDIPLSANYDPAKARAEKQRLAELELKKQQEQEAAAKAAEEAERLKLEEKEAKKEKAKKKASRFLGRLRK</sequence>
<evidence type="ECO:0000256" key="3">
    <source>
        <dbReference type="ARBA" id="ARBA00022801"/>
    </source>
</evidence>
<feature type="compositionally biased region" description="Basic and acidic residues" evidence="5">
    <location>
        <begin position="587"/>
        <end position="639"/>
    </location>
</feature>
<evidence type="ECO:0000256" key="2">
    <source>
        <dbReference type="ARBA" id="ARBA00013064"/>
    </source>
</evidence>